<reference evidence="1 2" key="1">
    <citation type="journal article" date="2021" name="BMC Genomics">
        <title>Datura genome reveals duplications of psychoactive alkaloid biosynthetic genes and high mutation rate following tissue culture.</title>
        <authorList>
            <person name="Rajewski A."/>
            <person name="Carter-House D."/>
            <person name="Stajich J."/>
            <person name="Litt A."/>
        </authorList>
    </citation>
    <scope>NUCLEOTIDE SEQUENCE [LARGE SCALE GENOMIC DNA]</scope>
    <source>
        <strain evidence="1">AR-01</strain>
    </source>
</reference>
<proteinExistence type="predicted"/>
<dbReference type="EMBL" id="JACEIK010011972">
    <property type="protein sequence ID" value="MCE3215983.1"/>
    <property type="molecule type" value="Genomic_DNA"/>
</dbReference>
<keyword evidence="2" id="KW-1185">Reference proteome</keyword>
<protein>
    <submittedName>
        <fullName evidence="1">Uncharacterized protein</fullName>
    </submittedName>
</protein>
<organism evidence="1 2">
    <name type="scientific">Datura stramonium</name>
    <name type="common">Jimsonweed</name>
    <name type="synonym">Common thornapple</name>
    <dbReference type="NCBI Taxonomy" id="4076"/>
    <lineage>
        <taxon>Eukaryota</taxon>
        <taxon>Viridiplantae</taxon>
        <taxon>Streptophyta</taxon>
        <taxon>Embryophyta</taxon>
        <taxon>Tracheophyta</taxon>
        <taxon>Spermatophyta</taxon>
        <taxon>Magnoliopsida</taxon>
        <taxon>eudicotyledons</taxon>
        <taxon>Gunneridae</taxon>
        <taxon>Pentapetalae</taxon>
        <taxon>asterids</taxon>
        <taxon>lamiids</taxon>
        <taxon>Solanales</taxon>
        <taxon>Solanaceae</taxon>
        <taxon>Solanoideae</taxon>
        <taxon>Datureae</taxon>
        <taxon>Datura</taxon>
    </lineage>
</organism>
<dbReference type="Proteomes" id="UP000823775">
    <property type="component" value="Unassembled WGS sequence"/>
</dbReference>
<name>A0ABS8WUU8_DATST</name>
<sequence length="99" mass="11044">MKPVVEKLSNLCGRVEMPEEEVNSLRVEIDKRKKIDDWWVGDSPSGNATSEVPQEVEQPPNEARILSDICVLALPHLPLTLPPNPLMPSIDDIASRNFS</sequence>
<gene>
    <name evidence="1" type="ORF">HAX54_004287</name>
</gene>
<evidence type="ECO:0000313" key="1">
    <source>
        <dbReference type="EMBL" id="MCE3215983.1"/>
    </source>
</evidence>
<comment type="caution">
    <text evidence="1">The sequence shown here is derived from an EMBL/GenBank/DDBJ whole genome shotgun (WGS) entry which is preliminary data.</text>
</comment>
<accession>A0ABS8WUU8</accession>
<evidence type="ECO:0000313" key="2">
    <source>
        <dbReference type="Proteomes" id="UP000823775"/>
    </source>
</evidence>